<dbReference type="InterPro" id="IPR000209">
    <property type="entry name" value="Peptidase_S8/S53_dom"/>
</dbReference>
<keyword evidence="8" id="KW-1185">Reference proteome</keyword>
<dbReference type="PROSITE" id="PS51892">
    <property type="entry name" value="SUBTILASE"/>
    <property type="match status" value="1"/>
</dbReference>
<accession>A0A975U3C2</accession>
<dbReference type="PROSITE" id="PS00138">
    <property type="entry name" value="SUBTILASE_SER"/>
    <property type="match status" value="1"/>
</dbReference>
<dbReference type="AlphaFoldDB" id="A0A975U3C2"/>
<dbReference type="EMBL" id="CP076448">
    <property type="protein sequence ID" value="QXM25666.1"/>
    <property type="molecule type" value="Genomic_DNA"/>
</dbReference>
<dbReference type="InterPro" id="IPR050131">
    <property type="entry name" value="Peptidase_S8_subtilisin-like"/>
</dbReference>
<dbReference type="GO" id="GO:0006508">
    <property type="term" value="P:proteolysis"/>
    <property type="evidence" value="ECO:0007669"/>
    <property type="project" value="UniProtKB-KW"/>
</dbReference>
<evidence type="ECO:0000259" key="6">
    <source>
        <dbReference type="Pfam" id="PF00082"/>
    </source>
</evidence>
<evidence type="ECO:0000256" key="3">
    <source>
        <dbReference type="ARBA" id="ARBA00022825"/>
    </source>
</evidence>
<feature type="active site" description="Charge relay system" evidence="4">
    <location>
        <position position="540"/>
    </location>
</feature>
<dbReference type="KEGG" id="elio:KO353_05515"/>
<organism evidence="7 8">
    <name type="scientific">Elioraea tepida</name>
    <dbReference type="NCBI Taxonomy" id="2843330"/>
    <lineage>
        <taxon>Bacteria</taxon>
        <taxon>Pseudomonadati</taxon>
        <taxon>Pseudomonadota</taxon>
        <taxon>Alphaproteobacteria</taxon>
        <taxon>Acetobacterales</taxon>
        <taxon>Elioraeaceae</taxon>
        <taxon>Elioraea</taxon>
    </lineage>
</organism>
<feature type="region of interest" description="Disordered" evidence="5">
    <location>
        <begin position="492"/>
        <end position="513"/>
    </location>
</feature>
<feature type="domain" description="Peptidase S8/S53" evidence="6">
    <location>
        <begin position="415"/>
        <end position="584"/>
    </location>
</feature>
<keyword evidence="2 4" id="KW-0378">Hydrolase</keyword>
<dbReference type="PROSITE" id="PS00137">
    <property type="entry name" value="SUBTILASE_HIS"/>
    <property type="match status" value="1"/>
</dbReference>
<gene>
    <name evidence="7" type="ORF">KO353_05515</name>
</gene>
<dbReference type="PANTHER" id="PTHR43806">
    <property type="entry name" value="PEPTIDASE S8"/>
    <property type="match status" value="1"/>
</dbReference>
<feature type="active site" description="Charge relay system" evidence="4">
    <location>
        <position position="213"/>
    </location>
</feature>
<dbReference type="RefSeq" id="WP_218286722.1">
    <property type="nucleotide sequence ID" value="NZ_CP076448.1"/>
</dbReference>
<sequence length="628" mass="65214">MTSKLDPQLAFLSESGAQSLANRTAMLRFGLEVTEGEAAPAARRGRAPQPPVQVLVQYAGDTEPLEKAGLRIRSVNGDVISGVIAVERLAPPFEIAEVERMEAARILQPDLDLSVVECRANLVHVGPPGRRGAGVIVGIVDSGIDFTHPSFRHPDGTSRILFLWAQGLAPRPGEASPAPFGYGVEYSKAQIDGALASATPCNTVRHQDPPPFHGTHVAGIAAGDGSAAGQDKPAFSFVGVAPEADLIVVAVANNGSEGLGTSSNALDAVNYVFTRAGTLNKPAVVNMSLGDNLGPHDGTSLLERGIDNLLGAPGRAFVKSAGNAGADDIHAEGTVATGATVDVLLNQPPGNNTPDQIDLWYRGSDTFRISIVDPAGTVRGPVNVGAVANLAFPGGNTVRVDHRNNDPFNGDKRIFITMQPGSAATIAAGNWRLRLTGVSCPGGGRFDAWIQRGPPIPRFLAPHVTSARTISTPGTARKVITAANYVTRGAGVGSLASTSSRGPRRNGRQAPTLAAPGQSIISARGHFGSADPYVGMGGTSMAAPHITGTIALMFRKNRNRRQEQIRQCLESTARSDAQTWPVPNTALGAGKLDSHAAVNCVPSPGLTPSSPVVCSRSVIVSCQSRVAA</sequence>
<name>A0A975U3C2_9PROT</name>
<protein>
    <submittedName>
        <fullName evidence="7">S8 family peptidase</fullName>
    </submittedName>
</protein>
<dbReference type="GO" id="GO:0004252">
    <property type="term" value="F:serine-type endopeptidase activity"/>
    <property type="evidence" value="ECO:0007669"/>
    <property type="project" value="UniProtKB-UniRule"/>
</dbReference>
<dbReference type="InterPro" id="IPR023827">
    <property type="entry name" value="Peptidase_S8_Asp-AS"/>
</dbReference>
<dbReference type="CDD" id="cd07478">
    <property type="entry name" value="Peptidases_S8_CspA-like"/>
    <property type="match status" value="1"/>
</dbReference>
<dbReference type="InterPro" id="IPR022398">
    <property type="entry name" value="Peptidase_S8_His-AS"/>
</dbReference>
<reference evidence="7" key="1">
    <citation type="submission" date="2021-06" db="EMBL/GenBank/DDBJ databases">
        <title>Elioraea tepida, sp. nov., a moderately thermophilic aerobic anoxygenic phototrophic bacterium isolated from an alkaline siliceous hot spring mat community in Yellowstone National Park, WY, USA.</title>
        <authorList>
            <person name="Saini M.K."/>
            <person name="Yoshida S."/>
            <person name="Sebastian A."/>
            <person name="Hirose S."/>
            <person name="Hara E."/>
            <person name="Tamaki H."/>
            <person name="Soulier N.T."/>
            <person name="Albert I."/>
            <person name="Hanada S."/>
            <person name="Bryant D.A."/>
            <person name="Tank M."/>
        </authorList>
    </citation>
    <scope>NUCLEOTIDE SEQUENCE</scope>
    <source>
        <strain evidence="7">MS-P2</strain>
    </source>
</reference>
<keyword evidence="1 4" id="KW-0645">Protease</keyword>
<dbReference type="InterPro" id="IPR034045">
    <property type="entry name" value="Pep_S8_CspA-like"/>
</dbReference>
<comment type="similarity">
    <text evidence="4">Belongs to the peptidase S8 family.</text>
</comment>
<evidence type="ECO:0000256" key="5">
    <source>
        <dbReference type="SAM" id="MobiDB-lite"/>
    </source>
</evidence>
<keyword evidence="3 4" id="KW-0720">Serine protease</keyword>
<proteinExistence type="inferred from homology"/>
<dbReference type="PROSITE" id="PS00136">
    <property type="entry name" value="SUBTILASE_ASP"/>
    <property type="match status" value="1"/>
</dbReference>
<evidence type="ECO:0000313" key="7">
    <source>
        <dbReference type="EMBL" id="QXM25666.1"/>
    </source>
</evidence>
<feature type="active site" description="Charge relay system" evidence="4">
    <location>
        <position position="141"/>
    </location>
</feature>
<feature type="domain" description="Peptidase S8/S53" evidence="6">
    <location>
        <begin position="132"/>
        <end position="396"/>
    </location>
</feature>
<evidence type="ECO:0000256" key="4">
    <source>
        <dbReference type="PROSITE-ProRule" id="PRU01240"/>
    </source>
</evidence>
<dbReference type="Pfam" id="PF00082">
    <property type="entry name" value="Peptidase_S8"/>
    <property type="match status" value="2"/>
</dbReference>
<evidence type="ECO:0000256" key="1">
    <source>
        <dbReference type="ARBA" id="ARBA00022670"/>
    </source>
</evidence>
<evidence type="ECO:0000256" key="2">
    <source>
        <dbReference type="ARBA" id="ARBA00022801"/>
    </source>
</evidence>
<dbReference type="InterPro" id="IPR023828">
    <property type="entry name" value="Peptidase_S8_Ser-AS"/>
</dbReference>
<dbReference type="PANTHER" id="PTHR43806:SF11">
    <property type="entry name" value="CEREVISIN-RELATED"/>
    <property type="match status" value="1"/>
</dbReference>
<dbReference type="Proteomes" id="UP000694001">
    <property type="component" value="Chromosome"/>
</dbReference>
<evidence type="ECO:0000313" key="8">
    <source>
        <dbReference type="Proteomes" id="UP000694001"/>
    </source>
</evidence>